<sequence>MCKIKICEASIMSVLAPSEDNVNIGK</sequence>
<name>A0A9P0MI67_NEZVI</name>
<protein>
    <submittedName>
        <fullName evidence="1">Uncharacterized protein</fullName>
    </submittedName>
</protein>
<reference evidence="1" key="1">
    <citation type="submission" date="2022-01" db="EMBL/GenBank/DDBJ databases">
        <authorList>
            <person name="King R."/>
        </authorList>
    </citation>
    <scope>NUCLEOTIDE SEQUENCE</scope>
</reference>
<dbReference type="EMBL" id="OV725079">
    <property type="protein sequence ID" value="CAH1396025.1"/>
    <property type="molecule type" value="Genomic_DNA"/>
</dbReference>
<dbReference type="AlphaFoldDB" id="A0A9P0MI67"/>
<accession>A0A9P0MI67</accession>
<keyword evidence="2" id="KW-1185">Reference proteome</keyword>
<dbReference type="Proteomes" id="UP001152798">
    <property type="component" value="Chromosome 3"/>
</dbReference>
<proteinExistence type="predicted"/>
<evidence type="ECO:0000313" key="1">
    <source>
        <dbReference type="EMBL" id="CAH1396025.1"/>
    </source>
</evidence>
<gene>
    <name evidence="1" type="ORF">NEZAVI_LOCUS6174</name>
</gene>
<organism evidence="1 2">
    <name type="scientific">Nezara viridula</name>
    <name type="common">Southern green stink bug</name>
    <name type="synonym">Cimex viridulus</name>
    <dbReference type="NCBI Taxonomy" id="85310"/>
    <lineage>
        <taxon>Eukaryota</taxon>
        <taxon>Metazoa</taxon>
        <taxon>Ecdysozoa</taxon>
        <taxon>Arthropoda</taxon>
        <taxon>Hexapoda</taxon>
        <taxon>Insecta</taxon>
        <taxon>Pterygota</taxon>
        <taxon>Neoptera</taxon>
        <taxon>Paraneoptera</taxon>
        <taxon>Hemiptera</taxon>
        <taxon>Heteroptera</taxon>
        <taxon>Panheteroptera</taxon>
        <taxon>Pentatomomorpha</taxon>
        <taxon>Pentatomoidea</taxon>
        <taxon>Pentatomidae</taxon>
        <taxon>Pentatominae</taxon>
        <taxon>Nezara</taxon>
    </lineage>
</organism>
<evidence type="ECO:0000313" key="2">
    <source>
        <dbReference type="Proteomes" id="UP001152798"/>
    </source>
</evidence>